<name>A0A6N4W991_9MYCO</name>
<dbReference type="Proteomes" id="UP000467249">
    <property type="component" value="Chromosome"/>
</dbReference>
<keyword evidence="3" id="KW-1185">Reference proteome</keyword>
<proteinExistence type="predicted"/>
<dbReference type="Pfam" id="PF12680">
    <property type="entry name" value="SnoaL_2"/>
    <property type="match status" value="1"/>
</dbReference>
<reference evidence="2 3" key="1">
    <citation type="journal article" date="2019" name="Emerg. Microbes Infect.">
        <title>Comprehensive subspecies identification of 175 nontuberculous mycobacteria species based on 7547 genomic profiles.</title>
        <authorList>
            <person name="Matsumoto Y."/>
            <person name="Kinjo T."/>
            <person name="Motooka D."/>
            <person name="Nabeya D."/>
            <person name="Jung N."/>
            <person name="Uechi K."/>
            <person name="Horii T."/>
            <person name="Iida T."/>
            <person name="Fujita J."/>
            <person name="Nakamura S."/>
        </authorList>
    </citation>
    <scope>NUCLEOTIDE SEQUENCE [LARGE SCALE GENOMIC DNA]</scope>
    <source>
        <strain evidence="2 3">JCM 30275</strain>
    </source>
</reference>
<evidence type="ECO:0000259" key="1">
    <source>
        <dbReference type="Pfam" id="PF12680"/>
    </source>
</evidence>
<gene>
    <name evidence="2" type="ORF">MANY_19410</name>
</gene>
<dbReference type="RefSeq" id="WP_163804045.1">
    <property type="nucleotide sequence ID" value="NZ_AP022620.1"/>
</dbReference>
<evidence type="ECO:0000313" key="2">
    <source>
        <dbReference type="EMBL" id="BBZ76604.1"/>
    </source>
</evidence>
<sequence length="128" mass="14508">MTAPVIERWLRFIEAGQTDELDDLLAEDAVFYSPAVFTPQHGRQKTATYLRAAEKLFSASNFRYIGQWVESRSAVLEFTAEVDGLTVDGIDMIQWNDDGKITSVKVMIRPLKALQAIVPRMGELLEMR</sequence>
<protein>
    <recommendedName>
        <fullName evidence="1">SnoaL-like domain-containing protein</fullName>
    </recommendedName>
</protein>
<organism evidence="2 3">
    <name type="scientific">Mycolicibacterium anyangense</name>
    <dbReference type="NCBI Taxonomy" id="1431246"/>
    <lineage>
        <taxon>Bacteria</taxon>
        <taxon>Bacillati</taxon>
        <taxon>Actinomycetota</taxon>
        <taxon>Actinomycetes</taxon>
        <taxon>Mycobacteriales</taxon>
        <taxon>Mycobacteriaceae</taxon>
        <taxon>Mycolicibacterium</taxon>
    </lineage>
</organism>
<dbReference type="AlphaFoldDB" id="A0A6N4W991"/>
<dbReference type="InterPro" id="IPR037401">
    <property type="entry name" value="SnoaL-like"/>
</dbReference>
<dbReference type="EMBL" id="AP022620">
    <property type="protein sequence ID" value="BBZ76604.1"/>
    <property type="molecule type" value="Genomic_DNA"/>
</dbReference>
<accession>A0A6N4W991</accession>
<evidence type="ECO:0000313" key="3">
    <source>
        <dbReference type="Proteomes" id="UP000467249"/>
    </source>
</evidence>
<dbReference type="Gene3D" id="3.10.450.50">
    <property type="match status" value="1"/>
</dbReference>
<feature type="domain" description="SnoaL-like" evidence="1">
    <location>
        <begin position="6"/>
        <end position="103"/>
    </location>
</feature>
<dbReference type="InterPro" id="IPR032710">
    <property type="entry name" value="NTF2-like_dom_sf"/>
</dbReference>
<dbReference type="SUPFAM" id="SSF54427">
    <property type="entry name" value="NTF2-like"/>
    <property type="match status" value="1"/>
</dbReference>
<dbReference type="KEGG" id="many:MANY_19410"/>